<feature type="region of interest" description="Disordered" evidence="1">
    <location>
        <begin position="1"/>
        <end position="26"/>
    </location>
</feature>
<proteinExistence type="predicted"/>
<keyword evidence="2" id="KW-0812">Transmembrane</keyword>
<sequence>MNSDHARPSSSDPDESVPESKEPKPAKKFDLSLTQVIGGSLAAATAAALGSQLGVAGTIIGAAVISVISAVAASLYTTSLRHTRAAAKAAVEVVRVKRLDGQRPTDIALDSLPTAIVGKVRRRGADGRVIERQAGAASSTAELATQIPDSRGTSNRQPHRDDVTAHDSGVSPNEPDQIEELLVDVPEDKLRRLRLRPILIGAGAIFVVALVGITGYELASGESISGGNRTSLQQVVEGKTTPPSTPAQPSDTHNQTPSTSTTAPQDGTSTSPSVGQSASPSDSTTPSTPSTSTPPTSTESTPPTTTTTPNQPAAPTGNSKPEAGATTPASPTDAAPPATSTK</sequence>
<comment type="caution">
    <text evidence="3">The sequence shown here is derived from an EMBL/GenBank/DDBJ whole genome shotgun (WGS) entry which is preliminary data.</text>
</comment>
<feature type="compositionally biased region" description="Polar residues" evidence="1">
    <location>
        <begin position="247"/>
        <end position="278"/>
    </location>
</feature>
<feature type="compositionally biased region" description="Low complexity" evidence="1">
    <location>
        <begin position="279"/>
        <end position="309"/>
    </location>
</feature>
<protein>
    <submittedName>
        <fullName evidence="3">Uncharacterized protein</fullName>
    </submittedName>
</protein>
<gene>
    <name evidence="3" type="ORF">CLV47_10494</name>
</gene>
<organism evidence="3 4">
    <name type="scientific">Antricoccus suffuscus</name>
    <dbReference type="NCBI Taxonomy" id="1629062"/>
    <lineage>
        <taxon>Bacteria</taxon>
        <taxon>Bacillati</taxon>
        <taxon>Actinomycetota</taxon>
        <taxon>Actinomycetes</taxon>
        <taxon>Geodermatophilales</taxon>
        <taxon>Antricoccaceae</taxon>
        <taxon>Antricoccus</taxon>
    </lineage>
</organism>
<keyword evidence="4" id="KW-1185">Reference proteome</keyword>
<dbReference type="OrthoDB" id="3481735at2"/>
<feature type="transmembrane region" description="Helical" evidence="2">
    <location>
        <begin position="198"/>
        <end position="219"/>
    </location>
</feature>
<reference evidence="3 4" key="1">
    <citation type="submission" date="2018-03" db="EMBL/GenBank/DDBJ databases">
        <title>Genomic Encyclopedia of Archaeal and Bacterial Type Strains, Phase II (KMG-II): from individual species to whole genera.</title>
        <authorList>
            <person name="Goeker M."/>
        </authorList>
    </citation>
    <scope>NUCLEOTIDE SEQUENCE [LARGE SCALE GENOMIC DNA]</scope>
    <source>
        <strain evidence="3 4">DSM 100065</strain>
    </source>
</reference>
<feature type="transmembrane region" description="Helical" evidence="2">
    <location>
        <begin position="55"/>
        <end position="76"/>
    </location>
</feature>
<evidence type="ECO:0000313" key="3">
    <source>
        <dbReference type="EMBL" id="PRZ42748.1"/>
    </source>
</evidence>
<dbReference type="AlphaFoldDB" id="A0A2T1A344"/>
<feature type="compositionally biased region" description="Polar residues" evidence="1">
    <location>
        <begin position="310"/>
        <end position="319"/>
    </location>
</feature>
<evidence type="ECO:0000313" key="4">
    <source>
        <dbReference type="Proteomes" id="UP000237752"/>
    </source>
</evidence>
<keyword evidence="2" id="KW-0472">Membrane</keyword>
<accession>A0A2T1A344</accession>
<name>A0A2T1A344_9ACTN</name>
<feature type="region of interest" description="Disordered" evidence="1">
    <location>
        <begin position="134"/>
        <end position="177"/>
    </location>
</feature>
<evidence type="ECO:0000256" key="1">
    <source>
        <dbReference type="SAM" id="MobiDB-lite"/>
    </source>
</evidence>
<dbReference type="RefSeq" id="WP_106348286.1">
    <property type="nucleotide sequence ID" value="NZ_PVUE01000004.1"/>
</dbReference>
<feature type="region of interest" description="Disordered" evidence="1">
    <location>
        <begin position="235"/>
        <end position="342"/>
    </location>
</feature>
<keyword evidence="2" id="KW-1133">Transmembrane helix</keyword>
<feature type="compositionally biased region" description="Low complexity" evidence="1">
    <location>
        <begin position="325"/>
        <end position="342"/>
    </location>
</feature>
<dbReference type="Proteomes" id="UP000237752">
    <property type="component" value="Unassembled WGS sequence"/>
</dbReference>
<feature type="compositionally biased region" description="Polar residues" evidence="1">
    <location>
        <begin position="136"/>
        <end position="156"/>
    </location>
</feature>
<dbReference type="EMBL" id="PVUE01000004">
    <property type="protein sequence ID" value="PRZ42748.1"/>
    <property type="molecule type" value="Genomic_DNA"/>
</dbReference>
<evidence type="ECO:0000256" key="2">
    <source>
        <dbReference type="SAM" id="Phobius"/>
    </source>
</evidence>